<evidence type="ECO:0000259" key="43">
    <source>
        <dbReference type="PROSITE" id="PS50893"/>
    </source>
</evidence>
<dbReference type="InterPro" id="IPR036640">
    <property type="entry name" value="ABC1_TM_sf"/>
</dbReference>
<feature type="compositionally biased region" description="Gly residues" evidence="41">
    <location>
        <begin position="840"/>
        <end position="859"/>
    </location>
</feature>
<evidence type="ECO:0000256" key="31">
    <source>
        <dbReference type="ARBA" id="ARBA00024439"/>
    </source>
</evidence>
<dbReference type="CDD" id="cd18581">
    <property type="entry name" value="ABC_6TM_ABCB6"/>
    <property type="match status" value="1"/>
</dbReference>
<dbReference type="GO" id="GO:0005765">
    <property type="term" value="C:lysosomal membrane"/>
    <property type="evidence" value="ECO:0007669"/>
    <property type="project" value="UniProtKB-SubCell"/>
</dbReference>
<comment type="catalytic activity">
    <reaction evidence="35">
        <text>uroporphyrin I(in) + ATP + H2O = uroporphyrin I(out) + ADP + phosphate + H(+)</text>
        <dbReference type="Rhea" id="RHEA:66772"/>
        <dbReference type="ChEBI" id="CHEBI:15377"/>
        <dbReference type="ChEBI" id="CHEBI:15378"/>
        <dbReference type="ChEBI" id="CHEBI:30616"/>
        <dbReference type="ChEBI" id="CHEBI:43474"/>
        <dbReference type="ChEBI" id="CHEBI:167480"/>
        <dbReference type="ChEBI" id="CHEBI:456216"/>
    </reaction>
    <physiologicalReaction direction="left-to-right" evidence="35">
        <dbReference type="Rhea" id="RHEA:66773"/>
    </physiologicalReaction>
</comment>
<dbReference type="HOGENOM" id="CLU_000604_32_1_1"/>
<feature type="domain" description="ABC transmembrane type-1" evidence="44">
    <location>
        <begin position="251"/>
        <end position="541"/>
    </location>
</feature>
<evidence type="ECO:0000256" key="21">
    <source>
        <dbReference type="ARBA" id="ARBA00022967"/>
    </source>
</evidence>
<evidence type="ECO:0000313" key="46">
    <source>
        <dbReference type="Proteomes" id="UP000008711"/>
    </source>
</evidence>
<keyword evidence="12" id="KW-0813">Transport</keyword>
<comment type="subcellular location">
    <subcellularLocation>
        <location evidence="8">Cell membrane</location>
        <topology evidence="8">Multi-pass membrane protein</topology>
    </subcellularLocation>
    <subcellularLocation>
        <location evidence="1">Early endosome membrane</location>
    </subcellularLocation>
    <subcellularLocation>
        <location evidence="6">Endoplasmic reticulum membrane</location>
        <topology evidence="6">Multi-pass membrane protein</topology>
    </subcellularLocation>
    <subcellularLocation>
        <location evidence="3">Endosome membrane</location>
        <topology evidence="3">Multi-pass membrane protein</topology>
    </subcellularLocation>
    <subcellularLocation>
        <location evidence="2">Endosome</location>
        <location evidence="2">Multivesicular body membrane</location>
    </subcellularLocation>
    <subcellularLocation>
        <location evidence="9">Golgi apparatus membrane</location>
        <topology evidence="9">Multi-pass membrane protein</topology>
    </subcellularLocation>
    <subcellularLocation>
        <location evidence="5">Late endosome membrane</location>
    </subcellularLocation>
    <subcellularLocation>
        <location evidence="10">Lysosome membrane</location>
    </subcellularLocation>
    <subcellularLocation>
        <location evidence="28">Melanosome membrane</location>
    </subcellularLocation>
    <subcellularLocation>
        <location evidence="4">Mitochondrion outer membrane</location>
        <topology evidence="4">Multi-pass membrane protein</topology>
    </subcellularLocation>
    <subcellularLocation>
        <location evidence="7">Secreted</location>
        <location evidence="7">Extracellular exosome</location>
    </subcellularLocation>
</comment>
<keyword evidence="16" id="KW-0547">Nucleotide-binding</keyword>
<dbReference type="InterPro" id="IPR027417">
    <property type="entry name" value="P-loop_NTPase"/>
</dbReference>
<feature type="transmembrane region" description="Helical" evidence="42">
    <location>
        <begin position="487"/>
        <end position="505"/>
    </location>
</feature>
<evidence type="ECO:0000256" key="36">
    <source>
        <dbReference type="ARBA" id="ARBA00048309"/>
    </source>
</evidence>
<dbReference type="InterPro" id="IPR032410">
    <property type="entry name" value="ABCB6_N"/>
</dbReference>
<feature type="transmembrane region" description="Helical" evidence="42">
    <location>
        <begin position="30"/>
        <end position="47"/>
    </location>
</feature>
<evidence type="ECO:0000259" key="44">
    <source>
        <dbReference type="PROSITE" id="PS50929"/>
    </source>
</evidence>
<comment type="catalytic activity">
    <reaction evidence="38">
        <text>uroporphyrin III(in) + ATP + H2O = uroporphyrin III(out) + ADP + phosphate + H(+)</text>
        <dbReference type="Rhea" id="RHEA:66776"/>
        <dbReference type="ChEBI" id="CHEBI:15377"/>
        <dbReference type="ChEBI" id="CHEBI:15378"/>
        <dbReference type="ChEBI" id="CHEBI:30616"/>
        <dbReference type="ChEBI" id="CHEBI:43474"/>
        <dbReference type="ChEBI" id="CHEBI:167479"/>
        <dbReference type="ChEBI" id="CHEBI:456216"/>
    </reaction>
    <physiologicalReaction direction="left-to-right" evidence="38">
        <dbReference type="Rhea" id="RHEA:66777"/>
    </physiologicalReaction>
</comment>
<comment type="catalytic activity">
    <reaction evidence="36">
        <text>protoporphyrin IX(in) + ATP + H2O = protoporphyrin IX(out) + ADP + phosphate + H(+)</text>
        <dbReference type="Rhea" id="RHEA:61336"/>
        <dbReference type="ChEBI" id="CHEBI:15377"/>
        <dbReference type="ChEBI" id="CHEBI:15378"/>
        <dbReference type="ChEBI" id="CHEBI:30616"/>
        <dbReference type="ChEBI" id="CHEBI:43474"/>
        <dbReference type="ChEBI" id="CHEBI:57306"/>
        <dbReference type="ChEBI" id="CHEBI:456216"/>
    </reaction>
    <physiologicalReaction direction="left-to-right" evidence="36">
        <dbReference type="Rhea" id="RHEA:61337"/>
    </physiologicalReaction>
</comment>
<feature type="domain" description="ABC transporter" evidence="43">
    <location>
        <begin position="575"/>
        <end position="809"/>
    </location>
</feature>
<comment type="catalytic activity">
    <reaction evidence="33">
        <text>heme b(in) + ATP + H2O = heme b(out) + ADP + phosphate + H(+)</text>
        <dbReference type="Rhea" id="RHEA:19261"/>
        <dbReference type="ChEBI" id="CHEBI:15377"/>
        <dbReference type="ChEBI" id="CHEBI:15378"/>
        <dbReference type="ChEBI" id="CHEBI:30616"/>
        <dbReference type="ChEBI" id="CHEBI:43474"/>
        <dbReference type="ChEBI" id="CHEBI:60344"/>
        <dbReference type="ChEBI" id="CHEBI:456216"/>
        <dbReference type="EC" id="7.6.2.5"/>
    </reaction>
    <physiologicalReaction direction="left-to-right" evidence="33">
        <dbReference type="Rhea" id="RHEA:19262"/>
    </physiologicalReaction>
</comment>
<evidence type="ECO:0000256" key="27">
    <source>
        <dbReference type="ARBA" id="ARBA00023228"/>
    </source>
</evidence>
<evidence type="ECO:0000256" key="29">
    <source>
        <dbReference type="ARBA" id="ARBA00024363"/>
    </source>
</evidence>
<feature type="transmembrane region" description="Helical" evidence="42">
    <location>
        <begin position="67"/>
        <end position="85"/>
    </location>
</feature>
<feature type="compositionally biased region" description="Basic residues" evidence="41">
    <location>
        <begin position="865"/>
        <end position="874"/>
    </location>
</feature>
<dbReference type="GO" id="GO:0032585">
    <property type="term" value="C:multivesicular body membrane"/>
    <property type="evidence" value="ECO:0007669"/>
    <property type="project" value="UniProtKB-SubCell"/>
</dbReference>
<dbReference type="GO" id="GO:0005576">
    <property type="term" value="C:extracellular region"/>
    <property type="evidence" value="ECO:0007669"/>
    <property type="project" value="UniProtKB-SubCell"/>
</dbReference>
<evidence type="ECO:0000256" key="40">
    <source>
        <dbReference type="ARBA" id="ARBA00049398"/>
    </source>
</evidence>
<reference evidence="45 46" key="1">
    <citation type="journal article" date="2007" name="Nature">
        <title>Evolution of genes and genomes on the Drosophila phylogeny.</title>
        <authorList>
            <consortium name="Drosophila 12 Genomes Consortium"/>
            <person name="Clark A.G."/>
            <person name="Eisen M.B."/>
            <person name="Smith D.R."/>
            <person name="Bergman C.M."/>
            <person name="Oliver B."/>
            <person name="Markow T.A."/>
            <person name="Kaufman T.C."/>
            <person name="Kellis M."/>
            <person name="Gelbart W."/>
            <person name="Iyer V.N."/>
            <person name="Pollard D.A."/>
            <person name="Sackton T.B."/>
            <person name="Larracuente A.M."/>
            <person name="Singh N.D."/>
            <person name="Abad J.P."/>
            <person name="Abt D.N."/>
            <person name="Adryan B."/>
            <person name="Aguade M."/>
            <person name="Akashi H."/>
            <person name="Anderson W.W."/>
            <person name="Aquadro C.F."/>
            <person name="Ardell D.H."/>
            <person name="Arguello R."/>
            <person name="Artieri C.G."/>
            <person name="Barbash D.A."/>
            <person name="Barker D."/>
            <person name="Barsanti P."/>
            <person name="Batterham P."/>
            <person name="Batzoglou S."/>
            <person name="Begun D."/>
            <person name="Bhutkar A."/>
            <person name="Blanco E."/>
            <person name="Bosak S.A."/>
            <person name="Bradley R.K."/>
            <person name="Brand A.D."/>
            <person name="Brent M.R."/>
            <person name="Brooks A.N."/>
            <person name="Brown R.H."/>
            <person name="Butlin R.K."/>
            <person name="Caggese C."/>
            <person name="Calvi B.R."/>
            <person name="Bernardo de Carvalho A."/>
            <person name="Caspi A."/>
            <person name="Castrezana S."/>
            <person name="Celniker S.E."/>
            <person name="Chang J.L."/>
            <person name="Chapple C."/>
            <person name="Chatterji S."/>
            <person name="Chinwalla A."/>
            <person name="Civetta A."/>
            <person name="Clifton S.W."/>
            <person name="Comeron J.M."/>
            <person name="Costello J.C."/>
            <person name="Coyne J.A."/>
            <person name="Daub J."/>
            <person name="David R.G."/>
            <person name="Delcher A.L."/>
            <person name="Delehaunty K."/>
            <person name="Do C.B."/>
            <person name="Ebling H."/>
            <person name="Edwards K."/>
            <person name="Eickbush T."/>
            <person name="Evans J.D."/>
            <person name="Filipski A."/>
            <person name="Findeiss S."/>
            <person name="Freyhult E."/>
            <person name="Fulton L."/>
            <person name="Fulton R."/>
            <person name="Garcia A.C."/>
            <person name="Gardiner A."/>
            <person name="Garfield D.A."/>
            <person name="Garvin B.E."/>
            <person name="Gibson G."/>
            <person name="Gilbert D."/>
            <person name="Gnerre S."/>
            <person name="Godfrey J."/>
            <person name="Good R."/>
            <person name="Gotea V."/>
            <person name="Gravely B."/>
            <person name="Greenberg A.J."/>
            <person name="Griffiths-Jones S."/>
            <person name="Gross S."/>
            <person name="Guigo R."/>
            <person name="Gustafson E.A."/>
            <person name="Haerty W."/>
            <person name="Hahn M.W."/>
            <person name="Halligan D.L."/>
            <person name="Halpern A.L."/>
            <person name="Halter G.M."/>
            <person name="Han M.V."/>
            <person name="Heger A."/>
            <person name="Hillier L."/>
            <person name="Hinrichs A.S."/>
            <person name="Holmes I."/>
            <person name="Hoskins R.A."/>
            <person name="Hubisz M.J."/>
            <person name="Hultmark D."/>
            <person name="Huntley M.A."/>
            <person name="Jaffe D.B."/>
            <person name="Jagadeeshan S."/>
            <person name="Jeck W.R."/>
            <person name="Johnson J."/>
            <person name="Jones C.D."/>
            <person name="Jordan W.C."/>
            <person name="Karpen G.H."/>
            <person name="Kataoka E."/>
            <person name="Keightley P.D."/>
            <person name="Kheradpour P."/>
            <person name="Kirkness E.F."/>
            <person name="Koerich L.B."/>
            <person name="Kristiansen K."/>
            <person name="Kudrna D."/>
            <person name="Kulathinal R.J."/>
            <person name="Kumar S."/>
            <person name="Kwok R."/>
            <person name="Lander E."/>
            <person name="Langley C.H."/>
            <person name="Lapoint R."/>
            <person name="Lazzaro B.P."/>
            <person name="Lee S.J."/>
            <person name="Levesque L."/>
            <person name="Li R."/>
            <person name="Lin C.F."/>
            <person name="Lin M.F."/>
            <person name="Lindblad-Toh K."/>
            <person name="Llopart A."/>
            <person name="Long M."/>
            <person name="Low L."/>
            <person name="Lozovsky E."/>
            <person name="Lu J."/>
            <person name="Luo M."/>
            <person name="Machado C.A."/>
            <person name="Makalowski W."/>
            <person name="Marzo M."/>
            <person name="Matsuda M."/>
            <person name="Matzkin L."/>
            <person name="McAllister B."/>
            <person name="McBride C.S."/>
            <person name="McKernan B."/>
            <person name="McKernan K."/>
            <person name="Mendez-Lago M."/>
            <person name="Minx P."/>
            <person name="Mollenhauer M.U."/>
            <person name="Montooth K."/>
            <person name="Mount S.M."/>
            <person name="Mu X."/>
            <person name="Myers E."/>
            <person name="Negre B."/>
            <person name="Newfeld S."/>
            <person name="Nielsen R."/>
            <person name="Noor M.A."/>
            <person name="O'Grady P."/>
            <person name="Pachter L."/>
            <person name="Papaceit M."/>
            <person name="Parisi M.J."/>
            <person name="Parisi M."/>
            <person name="Parts L."/>
            <person name="Pedersen J.S."/>
            <person name="Pesole G."/>
            <person name="Phillippy A.M."/>
            <person name="Ponting C.P."/>
            <person name="Pop M."/>
            <person name="Porcelli D."/>
            <person name="Powell J.R."/>
            <person name="Prohaska S."/>
            <person name="Pruitt K."/>
            <person name="Puig M."/>
            <person name="Quesneville H."/>
            <person name="Ram K.R."/>
            <person name="Rand D."/>
            <person name="Rasmussen M.D."/>
            <person name="Reed L.K."/>
            <person name="Reenan R."/>
            <person name="Reily A."/>
            <person name="Remington K.A."/>
            <person name="Rieger T.T."/>
            <person name="Ritchie M.G."/>
            <person name="Robin C."/>
            <person name="Rogers Y.H."/>
            <person name="Rohde C."/>
            <person name="Rozas J."/>
            <person name="Rubenfield M.J."/>
            <person name="Ruiz A."/>
            <person name="Russo S."/>
            <person name="Salzberg S.L."/>
            <person name="Sanchez-Gracia A."/>
            <person name="Saranga D.J."/>
            <person name="Sato H."/>
            <person name="Schaeffer S.W."/>
            <person name="Schatz M.C."/>
            <person name="Schlenke T."/>
            <person name="Schwartz R."/>
            <person name="Segarra C."/>
            <person name="Singh R.S."/>
            <person name="Sirot L."/>
            <person name="Sirota M."/>
            <person name="Sisneros N.B."/>
            <person name="Smith C.D."/>
            <person name="Smith T.F."/>
            <person name="Spieth J."/>
            <person name="Stage D.E."/>
            <person name="Stark A."/>
            <person name="Stephan W."/>
            <person name="Strausberg R.L."/>
            <person name="Strempel S."/>
            <person name="Sturgill D."/>
            <person name="Sutton G."/>
            <person name="Sutton G.G."/>
            <person name="Tao W."/>
            <person name="Teichmann S."/>
            <person name="Tobari Y.N."/>
            <person name="Tomimura Y."/>
            <person name="Tsolas J.M."/>
            <person name="Valente V.L."/>
            <person name="Venter E."/>
            <person name="Venter J.C."/>
            <person name="Vicario S."/>
            <person name="Vieira F.G."/>
            <person name="Vilella A.J."/>
            <person name="Villasante A."/>
            <person name="Walenz B."/>
            <person name="Wang J."/>
            <person name="Wasserman M."/>
            <person name="Watts T."/>
            <person name="Wilson D."/>
            <person name="Wilson R.K."/>
            <person name="Wing R.A."/>
            <person name="Wolfner M.F."/>
            <person name="Wong A."/>
            <person name="Wong G.K."/>
            <person name="Wu C.I."/>
            <person name="Wu G."/>
            <person name="Yamamoto D."/>
            <person name="Yang H.P."/>
            <person name="Yang S.P."/>
            <person name="Yorke J.A."/>
            <person name="Yoshida K."/>
            <person name="Zdobnov E."/>
            <person name="Zhang P."/>
            <person name="Zhang Y."/>
            <person name="Zimin A.V."/>
            <person name="Baldwin J."/>
            <person name="Abdouelleil A."/>
            <person name="Abdulkadir J."/>
            <person name="Abebe A."/>
            <person name="Abera B."/>
            <person name="Abreu J."/>
            <person name="Acer S.C."/>
            <person name="Aftuck L."/>
            <person name="Alexander A."/>
            <person name="An P."/>
            <person name="Anderson E."/>
            <person name="Anderson S."/>
            <person name="Arachi H."/>
            <person name="Azer M."/>
            <person name="Bachantsang P."/>
            <person name="Barry A."/>
            <person name="Bayul T."/>
            <person name="Berlin A."/>
            <person name="Bessette D."/>
            <person name="Bloom T."/>
            <person name="Blye J."/>
            <person name="Boguslavskiy L."/>
            <person name="Bonnet C."/>
            <person name="Boukhgalter B."/>
            <person name="Bourzgui I."/>
            <person name="Brown A."/>
            <person name="Cahill P."/>
            <person name="Channer S."/>
            <person name="Cheshatsang Y."/>
            <person name="Chuda L."/>
            <person name="Citroen M."/>
            <person name="Collymore A."/>
            <person name="Cooke P."/>
            <person name="Costello M."/>
            <person name="D'Aco K."/>
            <person name="Daza R."/>
            <person name="De Haan G."/>
            <person name="DeGray S."/>
            <person name="DeMaso C."/>
            <person name="Dhargay N."/>
            <person name="Dooley K."/>
            <person name="Dooley E."/>
            <person name="Doricent M."/>
            <person name="Dorje P."/>
            <person name="Dorjee K."/>
            <person name="Dupes A."/>
            <person name="Elong R."/>
            <person name="Falk J."/>
            <person name="Farina A."/>
            <person name="Faro S."/>
            <person name="Ferguson D."/>
            <person name="Fisher S."/>
            <person name="Foley C.D."/>
            <person name="Franke A."/>
            <person name="Friedrich D."/>
            <person name="Gadbois L."/>
            <person name="Gearin G."/>
            <person name="Gearin C.R."/>
            <person name="Giannoukos G."/>
            <person name="Goode T."/>
            <person name="Graham J."/>
            <person name="Grandbois E."/>
            <person name="Grewal S."/>
            <person name="Gyaltsen K."/>
            <person name="Hafez N."/>
            <person name="Hagos B."/>
            <person name="Hall J."/>
            <person name="Henson C."/>
            <person name="Hollinger A."/>
            <person name="Honan T."/>
            <person name="Huard M.D."/>
            <person name="Hughes L."/>
            <person name="Hurhula B."/>
            <person name="Husby M.E."/>
            <person name="Kamat A."/>
            <person name="Kanga B."/>
            <person name="Kashin S."/>
            <person name="Khazanovich D."/>
            <person name="Kisner P."/>
            <person name="Lance K."/>
            <person name="Lara M."/>
            <person name="Lee W."/>
            <person name="Lennon N."/>
            <person name="Letendre F."/>
            <person name="LeVine R."/>
            <person name="Lipovsky A."/>
            <person name="Liu X."/>
            <person name="Liu J."/>
            <person name="Liu S."/>
            <person name="Lokyitsang T."/>
            <person name="Lokyitsang Y."/>
            <person name="Lubonja R."/>
            <person name="Lui A."/>
            <person name="MacDonald P."/>
            <person name="Magnisalis V."/>
            <person name="Maru K."/>
            <person name="Matthews C."/>
            <person name="McCusker W."/>
            <person name="McDonough S."/>
            <person name="Mehta T."/>
            <person name="Meldrim J."/>
            <person name="Meneus L."/>
            <person name="Mihai O."/>
            <person name="Mihalev A."/>
            <person name="Mihova T."/>
            <person name="Mittelman R."/>
            <person name="Mlenga V."/>
            <person name="Montmayeur A."/>
            <person name="Mulrain L."/>
            <person name="Navidi A."/>
            <person name="Naylor J."/>
            <person name="Negash T."/>
            <person name="Nguyen T."/>
            <person name="Nguyen N."/>
            <person name="Nicol R."/>
            <person name="Norbu C."/>
            <person name="Norbu N."/>
            <person name="Novod N."/>
            <person name="O'Neill B."/>
            <person name="Osman S."/>
            <person name="Markiewicz E."/>
            <person name="Oyono O.L."/>
            <person name="Patti C."/>
            <person name="Phunkhang P."/>
            <person name="Pierre F."/>
            <person name="Priest M."/>
            <person name="Raghuraman S."/>
            <person name="Rege F."/>
            <person name="Reyes R."/>
            <person name="Rise C."/>
            <person name="Rogov P."/>
            <person name="Ross K."/>
            <person name="Ryan E."/>
            <person name="Settipalli S."/>
            <person name="Shea T."/>
            <person name="Sherpa N."/>
            <person name="Shi L."/>
            <person name="Shih D."/>
            <person name="Sparrow T."/>
            <person name="Spaulding J."/>
            <person name="Stalker J."/>
            <person name="Stange-Thomann N."/>
            <person name="Stavropoulos S."/>
            <person name="Stone C."/>
            <person name="Strader C."/>
            <person name="Tesfaye S."/>
            <person name="Thomson T."/>
            <person name="Thoulutsang Y."/>
            <person name="Thoulutsang D."/>
            <person name="Topham K."/>
            <person name="Topping I."/>
            <person name="Tsamla T."/>
            <person name="Vassiliev H."/>
            <person name="Vo A."/>
            <person name="Wangchuk T."/>
            <person name="Wangdi T."/>
            <person name="Weiand M."/>
            <person name="Wilkinson J."/>
            <person name="Wilson A."/>
            <person name="Yadav S."/>
            <person name="Young G."/>
            <person name="Yu Q."/>
            <person name="Zembek L."/>
            <person name="Zhong D."/>
            <person name="Zimmer A."/>
            <person name="Zwirko Z."/>
            <person name="Jaffe D.B."/>
            <person name="Alvarez P."/>
            <person name="Brockman W."/>
            <person name="Butler J."/>
            <person name="Chin C."/>
            <person name="Gnerre S."/>
            <person name="Grabherr M."/>
            <person name="Kleber M."/>
            <person name="Mauceli E."/>
            <person name="MacCallum I."/>
        </authorList>
    </citation>
    <scope>NUCLEOTIDE SEQUENCE [LARGE SCALE GENOMIC DNA]</scope>
    <source>
        <strain evidence="45 46">TSC#14021-0224.01</strain>
    </source>
</reference>
<evidence type="ECO:0000256" key="26">
    <source>
        <dbReference type="ARBA" id="ARBA00023157"/>
    </source>
</evidence>
<dbReference type="FunFam" id="3.40.50.300:FF:000186">
    <property type="entry name" value="ATP-binding cassette sub-family B member 7, mitochondrial"/>
    <property type="match status" value="1"/>
</dbReference>
<dbReference type="Proteomes" id="UP000008711">
    <property type="component" value="Unassembled WGS sequence"/>
</dbReference>
<evidence type="ECO:0000256" key="14">
    <source>
        <dbReference type="ARBA" id="ARBA00022525"/>
    </source>
</evidence>
<dbReference type="PROSITE" id="PS50929">
    <property type="entry name" value="ABC_TM1F"/>
    <property type="match status" value="1"/>
</dbReference>
<reference evidence="45 46" key="2">
    <citation type="journal article" date="2008" name="Bioinformatics">
        <title>Assembly reconciliation.</title>
        <authorList>
            <person name="Zimin A.V."/>
            <person name="Smith D.R."/>
            <person name="Sutton G."/>
            <person name="Yorke J.A."/>
        </authorList>
    </citation>
    <scope>NUCLEOTIDE SEQUENCE [LARGE SCALE GENOMIC DNA]</scope>
    <source>
        <strain evidence="45 46">TSC#14021-0224.01</strain>
    </source>
</reference>
<dbReference type="SUPFAM" id="SSF52540">
    <property type="entry name" value="P-loop containing nucleoside triphosphate hydrolases"/>
    <property type="match status" value="1"/>
</dbReference>
<dbReference type="GO" id="GO:0005886">
    <property type="term" value="C:plasma membrane"/>
    <property type="evidence" value="ECO:0007669"/>
    <property type="project" value="UniProtKB-SubCell"/>
</dbReference>
<gene>
    <name evidence="45" type="primary">Dere\GG20311</name>
    <name evidence="45" type="ORF">Dere_GG20311</name>
</gene>
<evidence type="ECO:0000256" key="18">
    <source>
        <dbReference type="ARBA" id="ARBA00022787"/>
    </source>
</evidence>
<evidence type="ECO:0000256" key="41">
    <source>
        <dbReference type="SAM" id="MobiDB-lite"/>
    </source>
</evidence>
<evidence type="ECO:0000256" key="30">
    <source>
        <dbReference type="ARBA" id="ARBA00024385"/>
    </source>
</evidence>
<evidence type="ECO:0000256" key="10">
    <source>
        <dbReference type="ARBA" id="ARBA00004656"/>
    </source>
</evidence>
<evidence type="ECO:0000256" key="25">
    <source>
        <dbReference type="ARBA" id="ARBA00023136"/>
    </source>
</evidence>
<name>B3P3W5_DROER</name>
<evidence type="ECO:0000256" key="42">
    <source>
        <dbReference type="SAM" id="Phobius"/>
    </source>
</evidence>
<sequence>MLYCPPNVTLSEVWTQHGISHCFMDTVGPAVYGGFLLLFGCIQLLMYRKYATRITDPTQIPKSRLLALQLFLLLLLPVLALLRFLMNARIYPDSAVYGYMIFSTCVVCFSYPFSICLILKERYYQLPSMPTRGHGLVLLLFWTLAFINESLAFMNLRHEDWWFHLKTNKDQIEMGLFVTRFLCSLLIFVLGLKAPGIMAPYNPHQRLDNDTAESQGNVQTGSAFRNGWRKLRTVFPYLWPRKNIALQIAVIVCIILLLAGRVIKLFLPIYRKKLVDSLTVAPIVFRWDFVLVYVALSFLQGGGTGSMGLFNNLRTFLWIRVQQYTTREIEIELFQHLHQLSLRWHLQRKTGEVLRVMDRGTDSINNLLNYIVFSIAPTILDLLVAVAYFVYAFNWWFGLIVFLTMFLYIASTIAITEWRTKYQRRMNLADNEQRARSVDSLLNFETVKYYGAENYEVDCYRAAILKYQKEEFLSMLTLNMLNTAQNIILCLGLLAGSLLCVYLVVHHQTLTVGDFVLFSTYLMELYMPLNWFGTYYRAIQKNFVDMENMFDLLKEEEEIVDAPGCSPLLTAGGGIEFSNVTFGYSPEKVVLRNVSFTVPAGKTVAIVGPSGAGKSTIMRLLFRFYDVQTGAIMIDGQNIKLVQQQSLRKAIGVVPQDTVLFNNTIFYNIEYAKLGASDDAVYDAARAADIHERILSFPDKYETKVGERGLRLSGGEKQRVAIARTLLKAPIIVLLDEATSALDTHTERNIQAALARVCANRTTIVVAHRLSTVIHADEILVLQQGSIAERGRHEELVLREDGIYADMWQQQLKNLDAEQSGGSDNGDASAESGSEKRRPGGGGPSGAGPSGAGPSGAGPSGAHFRTGHAHGGAR</sequence>
<keyword evidence="22 42" id="KW-1133">Transmembrane helix</keyword>
<dbReference type="PROSITE" id="PS00211">
    <property type="entry name" value="ABC_TRANSPORTER_1"/>
    <property type="match status" value="1"/>
</dbReference>
<evidence type="ECO:0000256" key="32">
    <source>
        <dbReference type="ARBA" id="ARBA00031413"/>
    </source>
</evidence>
<keyword evidence="25 42" id="KW-0472">Membrane</keyword>
<comment type="subunit">
    <text evidence="11">Homodimer.</text>
</comment>
<evidence type="ECO:0000256" key="39">
    <source>
        <dbReference type="ARBA" id="ARBA00048636"/>
    </source>
</evidence>
<evidence type="ECO:0000256" key="3">
    <source>
        <dbReference type="ARBA" id="ARBA00004337"/>
    </source>
</evidence>
<keyword evidence="15 42" id="KW-0812">Transmembrane</keyword>
<dbReference type="InterPro" id="IPR011527">
    <property type="entry name" value="ABC1_TM_dom"/>
</dbReference>
<evidence type="ECO:0000256" key="5">
    <source>
        <dbReference type="ARBA" id="ARBA00004414"/>
    </source>
</evidence>
<evidence type="ECO:0000256" key="38">
    <source>
        <dbReference type="ARBA" id="ARBA00048510"/>
    </source>
</evidence>
<organism evidence="45 46">
    <name type="scientific">Drosophila erecta</name>
    <name type="common">Fruit fly</name>
    <dbReference type="NCBI Taxonomy" id="7220"/>
    <lineage>
        <taxon>Eukaryota</taxon>
        <taxon>Metazoa</taxon>
        <taxon>Ecdysozoa</taxon>
        <taxon>Arthropoda</taxon>
        <taxon>Hexapoda</taxon>
        <taxon>Insecta</taxon>
        <taxon>Pterygota</taxon>
        <taxon>Neoptera</taxon>
        <taxon>Endopterygota</taxon>
        <taxon>Diptera</taxon>
        <taxon>Brachycera</taxon>
        <taxon>Muscomorpha</taxon>
        <taxon>Ephydroidea</taxon>
        <taxon>Drosophilidae</taxon>
        <taxon>Drosophila</taxon>
        <taxon>Sophophora</taxon>
    </lineage>
</organism>
<evidence type="ECO:0000256" key="1">
    <source>
        <dbReference type="ARBA" id="ARBA00004146"/>
    </source>
</evidence>
<evidence type="ECO:0000256" key="13">
    <source>
        <dbReference type="ARBA" id="ARBA00022475"/>
    </source>
</evidence>
<comment type="catalytic activity">
    <reaction evidence="39">
        <text>coproporphyrin III(in) + ATP + H2O = coproporphyrin III(out) + ADP + phosphate + H(+)</text>
        <dbReference type="Rhea" id="RHEA:66664"/>
        <dbReference type="ChEBI" id="CHEBI:15377"/>
        <dbReference type="ChEBI" id="CHEBI:15378"/>
        <dbReference type="ChEBI" id="CHEBI:30616"/>
        <dbReference type="ChEBI" id="CHEBI:43474"/>
        <dbReference type="ChEBI" id="CHEBI:131725"/>
        <dbReference type="ChEBI" id="CHEBI:456216"/>
    </reaction>
    <physiologicalReaction direction="left-to-right" evidence="39">
        <dbReference type="Rhea" id="RHEA:66665"/>
    </physiologicalReaction>
</comment>
<dbReference type="EMBL" id="CH954181">
    <property type="protein sequence ID" value="EDV49071.1"/>
    <property type="molecule type" value="Genomic_DNA"/>
</dbReference>
<evidence type="ECO:0000256" key="2">
    <source>
        <dbReference type="ARBA" id="ARBA00004333"/>
    </source>
</evidence>
<evidence type="ECO:0000256" key="4">
    <source>
        <dbReference type="ARBA" id="ARBA00004374"/>
    </source>
</evidence>
<feature type="transmembrane region" description="Helical" evidence="42">
    <location>
        <begin position="174"/>
        <end position="192"/>
    </location>
</feature>
<dbReference type="PANTHER" id="PTHR24221">
    <property type="entry name" value="ATP-BINDING CASSETTE SUB-FAMILY B"/>
    <property type="match status" value="1"/>
</dbReference>
<dbReference type="PhylomeDB" id="B3P3W5"/>
<comment type="similarity">
    <text evidence="29">Belongs to the ABC transporter superfamily. ABCB family. Heavy Metal importer (TC 3.A.1.210) subfamily.</text>
</comment>
<dbReference type="eggNOG" id="KOG0056">
    <property type="taxonomic scope" value="Eukaryota"/>
</dbReference>
<evidence type="ECO:0000256" key="17">
    <source>
        <dbReference type="ARBA" id="ARBA00022753"/>
    </source>
</evidence>
<dbReference type="Gene3D" id="3.40.50.300">
    <property type="entry name" value="P-loop containing nucleotide triphosphate hydrolases"/>
    <property type="match status" value="1"/>
</dbReference>
<dbReference type="CDD" id="cd03253">
    <property type="entry name" value="ABCC_ATM1_transporter"/>
    <property type="match status" value="1"/>
</dbReference>
<comment type="catalytic activity">
    <reaction evidence="40">
        <text>coproporphyrin I(in) + ATP + H2O = coproporphyrin I(out) + ADP + phosphate + H(+)</text>
        <dbReference type="Rhea" id="RHEA:66768"/>
        <dbReference type="ChEBI" id="CHEBI:15377"/>
        <dbReference type="ChEBI" id="CHEBI:15378"/>
        <dbReference type="ChEBI" id="CHEBI:30616"/>
        <dbReference type="ChEBI" id="CHEBI:43474"/>
        <dbReference type="ChEBI" id="CHEBI:167478"/>
        <dbReference type="ChEBI" id="CHEBI:456216"/>
    </reaction>
    <physiologicalReaction direction="left-to-right" evidence="40">
        <dbReference type="Rhea" id="RHEA:66769"/>
    </physiologicalReaction>
</comment>
<dbReference type="Pfam" id="PF16185">
    <property type="entry name" value="MTABC_N"/>
    <property type="match status" value="1"/>
</dbReference>
<evidence type="ECO:0000256" key="28">
    <source>
        <dbReference type="ARBA" id="ARBA00024320"/>
    </source>
</evidence>
<dbReference type="InterPro" id="IPR003593">
    <property type="entry name" value="AAA+_ATPase"/>
</dbReference>
<evidence type="ECO:0000256" key="8">
    <source>
        <dbReference type="ARBA" id="ARBA00004651"/>
    </source>
</evidence>
<dbReference type="GO" id="GO:0005789">
    <property type="term" value="C:endoplasmic reticulum membrane"/>
    <property type="evidence" value="ECO:0007669"/>
    <property type="project" value="UniProtKB-SubCell"/>
</dbReference>
<evidence type="ECO:0000256" key="24">
    <source>
        <dbReference type="ARBA" id="ARBA00023128"/>
    </source>
</evidence>
<dbReference type="Gene3D" id="1.20.1560.10">
    <property type="entry name" value="ABC transporter type 1, transmembrane domain"/>
    <property type="match status" value="1"/>
</dbReference>
<evidence type="ECO:0000256" key="37">
    <source>
        <dbReference type="ARBA" id="ARBA00048455"/>
    </source>
</evidence>
<evidence type="ECO:0000256" key="22">
    <source>
        <dbReference type="ARBA" id="ARBA00022989"/>
    </source>
</evidence>
<keyword evidence="14" id="KW-0964">Secreted</keyword>
<evidence type="ECO:0000256" key="7">
    <source>
        <dbReference type="ARBA" id="ARBA00004550"/>
    </source>
</evidence>
<keyword evidence="21" id="KW-1278">Translocase</keyword>
<dbReference type="GO" id="GO:0016887">
    <property type="term" value="F:ATP hydrolysis activity"/>
    <property type="evidence" value="ECO:0007669"/>
    <property type="project" value="InterPro"/>
</dbReference>
<evidence type="ECO:0000313" key="45">
    <source>
        <dbReference type="EMBL" id="EDV49071.1"/>
    </source>
</evidence>
<dbReference type="InterPro" id="IPR003439">
    <property type="entry name" value="ABC_transporter-like_ATP-bd"/>
</dbReference>
<evidence type="ECO:0000256" key="11">
    <source>
        <dbReference type="ARBA" id="ARBA00011738"/>
    </source>
</evidence>
<dbReference type="OrthoDB" id="6500128at2759"/>
<dbReference type="FunFam" id="1.20.1560.10:FF:000022">
    <property type="entry name" value="ATP-binding cassette sub-family B member 6, mitochondrial"/>
    <property type="match status" value="1"/>
</dbReference>
<dbReference type="GO" id="GO:0005524">
    <property type="term" value="F:ATP binding"/>
    <property type="evidence" value="ECO:0007669"/>
    <property type="project" value="UniProtKB-KW"/>
</dbReference>
<evidence type="ECO:0000256" key="16">
    <source>
        <dbReference type="ARBA" id="ARBA00022741"/>
    </source>
</evidence>
<keyword evidence="13" id="KW-1003">Cell membrane</keyword>
<evidence type="ECO:0000256" key="12">
    <source>
        <dbReference type="ARBA" id="ARBA00022448"/>
    </source>
</evidence>
<dbReference type="PROSITE" id="PS50893">
    <property type="entry name" value="ABC_TRANSPORTER_2"/>
    <property type="match status" value="1"/>
</dbReference>
<feature type="transmembrane region" description="Helical" evidence="42">
    <location>
        <begin position="395"/>
        <end position="416"/>
    </location>
</feature>
<dbReference type="PANTHER" id="PTHR24221:SF654">
    <property type="entry name" value="ATP-BINDING CASSETTE SUB-FAMILY B MEMBER 6"/>
    <property type="match status" value="1"/>
</dbReference>
<comment type="catalytic activity">
    <reaction evidence="37">
        <text>pheophorbide a(in) + ATP + H2O = pheophorbide a(out) + ADP + phosphate + H(+)</text>
        <dbReference type="Rhea" id="RHEA:61360"/>
        <dbReference type="ChEBI" id="CHEBI:15377"/>
        <dbReference type="ChEBI" id="CHEBI:15378"/>
        <dbReference type="ChEBI" id="CHEBI:30616"/>
        <dbReference type="ChEBI" id="CHEBI:43474"/>
        <dbReference type="ChEBI" id="CHEBI:58687"/>
        <dbReference type="ChEBI" id="CHEBI:456216"/>
    </reaction>
    <physiologicalReaction direction="left-to-right" evidence="37">
        <dbReference type="Rhea" id="RHEA:61361"/>
    </physiologicalReaction>
</comment>
<evidence type="ECO:0000256" key="15">
    <source>
        <dbReference type="ARBA" id="ARBA00022692"/>
    </source>
</evidence>
<keyword evidence="17" id="KW-0967">Endosome</keyword>
<keyword evidence="46" id="KW-1185">Reference proteome</keyword>
<proteinExistence type="inferred from homology"/>
<dbReference type="GO" id="GO:0098849">
    <property type="term" value="P:cellular detoxification of cadmium ion"/>
    <property type="evidence" value="ECO:0007669"/>
    <property type="project" value="EnsemblMetazoa"/>
</dbReference>
<feature type="transmembrane region" description="Helical" evidence="42">
    <location>
        <begin position="135"/>
        <end position="154"/>
    </location>
</feature>
<dbReference type="AlphaFoldDB" id="B3P3W5"/>
<feature type="transmembrane region" description="Helical" evidence="42">
    <location>
        <begin position="97"/>
        <end position="119"/>
    </location>
</feature>
<feature type="transmembrane region" description="Helical" evidence="42">
    <location>
        <begin position="367"/>
        <end position="389"/>
    </location>
</feature>
<evidence type="ECO:0000256" key="23">
    <source>
        <dbReference type="ARBA" id="ARBA00023034"/>
    </source>
</evidence>
<dbReference type="GO" id="GO:0015439">
    <property type="term" value="F:ABC-type heme transporter activity"/>
    <property type="evidence" value="ECO:0007669"/>
    <property type="project" value="UniProtKB-EC"/>
</dbReference>
<dbReference type="GO" id="GO:0005741">
    <property type="term" value="C:mitochondrial outer membrane"/>
    <property type="evidence" value="ECO:0007669"/>
    <property type="project" value="UniProtKB-SubCell"/>
</dbReference>
<evidence type="ECO:0000256" key="6">
    <source>
        <dbReference type="ARBA" id="ARBA00004477"/>
    </source>
</evidence>
<dbReference type="GO" id="GO:0000139">
    <property type="term" value="C:Golgi membrane"/>
    <property type="evidence" value="ECO:0007669"/>
    <property type="project" value="UniProtKB-SubCell"/>
</dbReference>
<keyword evidence="23" id="KW-0333">Golgi apparatus</keyword>
<dbReference type="GO" id="GO:0020037">
    <property type="term" value="F:heme binding"/>
    <property type="evidence" value="ECO:0007669"/>
    <property type="project" value="TreeGrafter"/>
</dbReference>
<feature type="region of interest" description="Disordered" evidence="41">
    <location>
        <begin position="817"/>
        <end position="874"/>
    </location>
</feature>
<dbReference type="EC" id="7.6.2.5" evidence="30"/>
<evidence type="ECO:0000256" key="34">
    <source>
        <dbReference type="ARBA" id="ARBA00047753"/>
    </source>
</evidence>
<keyword evidence="18" id="KW-1000">Mitochondrion outer membrane</keyword>
<keyword evidence="24" id="KW-0496">Mitochondrion</keyword>
<evidence type="ECO:0000256" key="35">
    <source>
        <dbReference type="ARBA" id="ARBA00047789"/>
    </source>
</evidence>
<keyword evidence="19" id="KW-0256">Endoplasmic reticulum</keyword>
<feature type="transmembrane region" description="Helical" evidence="42">
    <location>
        <begin position="290"/>
        <end position="310"/>
    </location>
</feature>
<dbReference type="SMART" id="SM00382">
    <property type="entry name" value="AAA"/>
    <property type="match status" value="1"/>
</dbReference>
<dbReference type="SUPFAM" id="SSF90123">
    <property type="entry name" value="ABC transporter transmembrane region"/>
    <property type="match status" value="1"/>
</dbReference>
<dbReference type="InterPro" id="IPR017871">
    <property type="entry name" value="ABC_transporter-like_CS"/>
</dbReference>
<dbReference type="Pfam" id="PF00005">
    <property type="entry name" value="ABC_tran"/>
    <property type="match status" value="1"/>
</dbReference>
<keyword evidence="26" id="KW-1015">Disulfide bond</keyword>
<dbReference type="KEGG" id="der:6552972"/>
<evidence type="ECO:0000256" key="19">
    <source>
        <dbReference type="ARBA" id="ARBA00022824"/>
    </source>
</evidence>
<dbReference type="Pfam" id="PF00664">
    <property type="entry name" value="ABC_membrane"/>
    <property type="match status" value="1"/>
</dbReference>
<evidence type="ECO:0000256" key="20">
    <source>
        <dbReference type="ARBA" id="ARBA00022840"/>
    </source>
</evidence>
<protein>
    <recommendedName>
        <fullName evidence="31">ATP-binding cassette sub-family B member 6</fullName>
        <ecNumber evidence="30">7.6.2.5</ecNumber>
    </recommendedName>
    <alternativeName>
        <fullName evidence="32">ABC-type heme transporter ABCB6</fullName>
    </alternativeName>
</protein>
<feature type="transmembrane region" description="Helical" evidence="42">
    <location>
        <begin position="244"/>
        <end position="270"/>
    </location>
</feature>
<dbReference type="OMA" id="YYGAEHY"/>
<dbReference type="InterPro" id="IPR039421">
    <property type="entry name" value="Type_1_exporter"/>
</dbReference>
<keyword evidence="20" id="KW-0067">ATP-binding</keyword>
<evidence type="ECO:0000256" key="33">
    <source>
        <dbReference type="ARBA" id="ARBA00047649"/>
    </source>
</evidence>
<evidence type="ECO:0000256" key="9">
    <source>
        <dbReference type="ARBA" id="ARBA00004653"/>
    </source>
</evidence>
<accession>B3P3W5</accession>
<keyword evidence="27" id="KW-0458">Lysosome</keyword>
<dbReference type="GO" id="GO:0031901">
    <property type="term" value="C:early endosome membrane"/>
    <property type="evidence" value="ECO:0007669"/>
    <property type="project" value="UniProtKB-SubCell"/>
</dbReference>
<comment type="catalytic activity">
    <reaction evidence="34">
        <text>coproporphyrinogen III(in) + ATP + H2O = coproporphyrinogen III(out) + ADP + phosphate + H(+)</text>
        <dbReference type="Rhea" id="RHEA:66680"/>
        <dbReference type="ChEBI" id="CHEBI:15377"/>
        <dbReference type="ChEBI" id="CHEBI:15378"/>
        <dbReference type="ChEBI" id="CHEBI:30616"/>
        <dbReference type="ChEBI" id="CHEBI:43474"/>
        <dbReference type="ChEBI" id="CHEBI:57309"/>
        <dbReference type="ChEBI" id="CHEBI:456216"/>
    </reaction>
    <physiologicalReaction direction="left-to-right" evidence="34">
        <dbReference type="Rhea" id="RHEA:66681"/>
    </physiologicalReaction>
</comment>